<dbReference type="SUPFAM" id="SSF52009">
    <property type="entry name" value="Phosphohistidine domain"/>
    <property type="match status" value="1"/>
</dbReference>
<feature type="domain" description="Pyruvate kinase C-terminal" evidence="5">
    <location>
        <begin position="1"/>
        <end position="61"/>
    </location>
</feature>
<evidence type="ECO:0000259" key="5">
    <source>
        <dbReference type="Pfam" id="PF02887"/>
    </source>
</evidence>
<dbReference type="PANTHER" id="PTHR43030">
    <property type="entry name" value="PHOSPHOENOLPYRUVATE SYNTHASE"/>
    <property type="match status" value="1"/>
</dbReference>
<dbReference type="Gene3D" id="3.50.30.10">
    <property type="entry name" value="Phosphohistidine domain"/>
    <property type="match status" value="1"/>
</dbReference>
<evidence type="ECO:0000256" key="3">
    <source>
        <dbReference type="ARBA" id="ARBA00022840"/>
    </source>
</evidence>
<comment type="similarity">
    <text evidence="1">Belongs to the PEP-utilizing enzyme family.</text>
</comment>
<protein>
    <submittedName>
        <fullName evidence="6">Phosphohistidine swiveling domain-containing protein</fullName>
    </submittedName>
</protein>
<evidence type="ECO:0000256" key="1">
    <source>
        <dbReference type="ARBA" id="ARBA00007837"/>
    </source>
</evidence>
<sequence>LLWGVQPVLRSATKNSDEMVQNDIDSAVASGIVSEGDLIVITAGVHATGTGTGTTNMIRVHVVGNIILRGVGIGATAVTGKVCVAHSIKDVQNKFKEGEILVVSHVDDETAKYAAKASAVIAEEGGLTSHAAIVGISAGIPVIVGADGATERLTDGAVVTVDAARGLVYSGEINAR</sequence>
<dbReference type="GO" id="GO:0005524">
    <property type="term" value="F:ATP binding"/>
    <property type="evidence" value="ECO:0007669"/>
    <property type="project" value="UniProtKB-KW"/>
</dbReference>
<organism evidence="6 7">
    <name type="scientific">Pelosinus propionicus DSM 13327</name>
    <dbReference type="NCBI Taxonomy" id="1123291"/>
    <lineage>
        <taxon>Bacteria</taxon>
        <taxon>Bacillati</taxon>
        <taxon>Bacillota</taxon>
        <taxon>Negativicutes</taxon>
        <taxon>Selenomonadales</taxon>
        <taxon>Sporomusaceae</taxon>
        <taxon>Pelosinus</taxon>
    </lineage>
</organism>
<feature type="non-terminal residue" evidence="6">
    <location>
        <position position="1"/>
    </location>
</feature>
<keyword evidence="2" id="KW-0547">Nucleotide-binding</keyword>
<dbReference type="InterPro" id="IPR036918">
    <property type="entry name" value="Pyrv_Knase_C_sf"/>
</dbReference>
<proteinExistence type="inferred from homology"/>
<dbReference type="AlphaFoldDB" id="A0A1I4QFF2"/>
<gene>
    <name evidence="6" type="ORF">SAMN04490355_10986</name>
</gene>
<dbReference type="InterPro" id="IPR006319">
    <property type="entry name" value="PEP_synth"/>
</dbReference>
<dbReference type="SUPFAM" id="SSF52935">
    <property type="entry name" value="PK C-terminal domain-like"/>
    <property type="match status" value="1"/>
</dbReference>
<dbReference type="InterPro" id="IPR008279">
    <property type="entry name" value="PEP-util_enz_mobile_dom"/>
</dbReference>
<evidence type="ECO:0000313" key="7">
    <source>
        <dbReference type="Proteomes" id="UP000199520"/>
    </source>
</evidence>
<dbReference type="InterPro" id="IPR036637">
    <property type="entry name" value="Phosphohistidine_dom_sf"/>
</dbReference>
<dbReference type="Gene3D" id="3.40.1380.20">
    <property type="entry name" value="Pyruvate kinase, C-terminal domain"/>
    <property type="match status" value="1"/>
</dbReference>
<dbReference type="GO" id="GO:0008986">
    <property type="term" value="F:pyruvate, water dikinase activity"/>
    <property type="evidence" value="ECO:0007669"/>
    <property type="project" value="InterPro"/>
</dbReference>
<keyword evidence="3" id="KW-0067">ATP-binding</keyword>
<evidence type="ECO:0000259" key="4">
    <source>
        <dbReference type="Pfam" id="PF00391"/>
    </source>
</evidence>
<reference evidence="7" key="1">
    <citation type="submission" date="2016-10" db="EMBL/GenBank/DDBJ databases">
        <authorList>
            <person name="Varghese N."/>
            <person name="Submissions S."/>
        </authorList>
    </citation>
    <scope>NUCLEOTIDE SEQUENCE [LARGE SCALE GENOMIC DNA]</scope>
    <source>
        <strain evidence="7">DSM 13327</strain>
    </source>
</reference>
<dbReference type="EMBL" id="FOTS01000098">
    <property type="protein sequence ID" value="SFM38852.1"/>
    <property type="molecule type" value="Genomic_DNA"/>
</dbReference>
<dbReference type="STRING" id="1123291.SAMN04490355_10986"/>
<keyword evidence="7" id="KW-1185">Reference proteome</keyword>
<dbReference type="Pfam" id="PF02887">
    <property type="entry name" value="PK_C"/>
    <property type="match status" value="1"/>
</dbReference>
<accession>A0A1I4QFF2</accession>
<dbReference type="Proteomes" id="UP000199520">
    <property type="component" value="Unassembled WGS sequence"/>
</dbReference>
<dbReference type="InterPro" id="IPR015795">
    <property type="entry name" value="Pyrv_Knase_C"/>
</dbReference>
<dbReference type="Pfam" id="PF00391">
    <property type="entry name" value="PEP-utilizers"/>
    <property type="match status" value="1"/>
</dbReference>
<dbReference type="PANTHER" id="PTHR43030:SF1">
    <property type="entry name" value="PHOSPHOENOLPYRUVATE SYNTHASE"/>
    <property type="match status" value="1"/>
</dbReference>
<evidence type="ECO:0000313" key="6">
    <source>
        <dbReference type="EMBL" id="SFM38852.1"/>
    </source>
</evidence>
<evidence type="ECO:0000256" key="2">
    <source>
        <dbReference type="ARBA" id="ARBA00022741"/>
    </source>
</evidence>
<dbReference type="RefSeq" id="WP_245755161.1">
    <property type="nucleotide sequence ID" value="NZ_FOTS01000098.1"/>
</dbReference>
<feature type="domain" description="PEP-utilising enzyme mobile" evidence="4">
    <location>
        <begin position="95"/>
        <end position="166"/>
    </location>
</feature>
<name>A0A1I4QFF2_9FIRM</name>